<dbReference type="HOGENOM" id="CLU_084338_1_2_0"/>
<gene>
    <name evidence="8 12" type="primary">atpC</name>
    <name evidence="12" type="ORF">GCWU000323_00124</name>
</gene>
<dbReference type="GO" id="GO:0045259">
    <property type="term" value="C:proton-transporting ATP synthase complex"/>
    <property type="evidence" value="ECO:0007669"/>
    <property type="project" value="UniProtKB-KW"/>
</dbReference>
<name>C9MUA5_9FUSO</name>
<dbReference type="PANTHER" id="PTHR13822">
    <property type="entry name" value="ATP SYNTHASE DELTA/EPSILON CHAIN"/>
    <property type="match status" value="1"/>
</dbReference>
<comment type="similarity">
    <text evidence="2 8 9">Belongs to the ATPase epsilon chain family.</text>
</comment>
<keyword evidence="3 8" id="KW-0813">Transport</keyword>
<dbReference type="Proteomes" id="UP000006233">
    <property type="component" value="Unassembled WGS sequence"/>
</dbReference>
<dbReference type="EMBL" id="ACVB02000005">
    <property type="protein sequence ID" value="EEX75912.1"/>
    <property type="molecule type" value="Genomic_DNA"/>
</dbReference>
<dbReference type="GO" id="GO:0012505">
    <property type="term" value="C:endomembrane system"/>
    <property type="evidence" value="ECO:0007669"/>
    <property type="project" value="UniProtKB-SubCell"/>
</dbReference>
<dbReference type="GO" id="GO:0016787">
    <property type="term" value="F:hydrolase activity"/>
    <property type="evidence" value="ECO:0007669"/>
    <property type="project" value="UniProtKB-KW"/>
</dbReference>
<keyword evidence="10" id="KW-0175">Coiled coil</keyword>
<feature type="coiled-coil region" evidence="10">
    <location>
        <begin position="90"/>
        <end position="117"/>
    </location>
</feature>
<dbReference type="PANTHER" id="PTHR13822:SF10">
    <property type="entry name" value="ATP SYNTHASE EPSILON CHAIN, CHLOROPLASTIC"/>
    <property type="match status" value="1"/>
</dbReference>
<evidence type="ECO:0000256" key="10">
    <source>
        <dbReference type="SAM" id="Coils"/>
    </source>
</evidence>
<evidence type="ECO:0000256" key="6">
    <source>
        <dbReference type="ARBA" id="ARBA00023196"/>
    </source>
</evidence>
<keyword evidence="5 8" id="KW-0472">Membrane</keyword>
<dbReference type="SUPFAM" id="SSF51344">
    <property type="entry name" value="Epsilon subunit of F1F0-ATP synthase N-terminal domain"/>
    <property type="match status" value="1"/>
</dbReference>
<proteinExistence type="inferred from homology"/>
<evidence type="ECO:0000256" key="2">
    <source>
        <dbReference type="ARBA" id="ARBA00005712"/>
    </source>
</evidence>
<dbReference type="InterPro" id="IPR036771">
    <property type="entry name" value="ATPsynth_dsu/esu_N"/>
</dbReference>
<evidence type="ECO:0000256" key="5">
    <source>
        <dbReference type="ARBA" id="ARBA00023136"/>
    </source>
</evidence>
<keyword evidence="7 8" id="KW-0066">ATP synthesis</keyword>
<comment type="function">
    <text evidence="8">Produces ATP from ADP in the presence of a proton gradient across the membrane.</text>
</comment>
<evidence type="ECO:0000313" key="12">
    <source>
        <dbReference type="EMBL" id="EEX75912.1"/>
    </source>
</evidence>
<feature type="domain" description="ATP synthase F1 complex delta/epsilon subunit N-terminal" evidence="11">
    <location>
        <begin position="12"/>
        <end position="85"/>
    </location>
</feature>
<evidence type="ECO:0000256" key="3">
    <source>
        <dbReference type="ARBA" id="ARBA00022448"/>
    </source>
</evidence>
<keyword evidence="12" id="KW-0378">Hydrolase</keyword>
<keyword evidence="6 8" id="KW-0139">CF(1)</keyword>
<comment type="subunit">
    <text evidence="8 9">F-type ATPases have 2 components, CF(1) - the catalytic core - and CF(0) - the membrane proton channel. CF(1) has five subunits: alpha(3), beta(3), gamma(1), delta(1), epsilon(1). CF(0) has three main subunits: a, b and c.</text>
</comment>
<evidence type="ECO:0000256" key="7">
    <source>
        <dbReference type="ARBA" id="ARBA00023310"/>
    </source>
</evidence>
<evidence type="ECO:0000256" key="4">
    <source>
        <dbReference type="ARBA" id="ARBA00023065"/>
    </source>
</evidence>
<accession>C9MUA5</accession>
<evidence type="ECO:0000259" key="11">
    <source>
        <dbReference type="Pfam" id="PF02823"/>
    </source>
</evidence>
<keyword evidence="8" id="KW-0375">Hydrogen ion transport</keyword>
<dbReference type="Gene3D" id="2.60.15.10">
    <property type="entry name" value="F0F1 ATP synthase delta/epsilon subunit, N-terminal"/>
    <property type="match status" value="1"/>
</dbReference>
<evidence type="ECO:0000256" key="8">
    <source>
        <dbReference type="HAMAP-Rule" id="MF_00530"/>
    </source>
</evidence>
<dbReference type="CDD" id="cd12152">
    <property type="entry name" value="F1-ATPase_delta"/>
    <property type="match status" value="1"/>
</dbReference>
<keyword evidence="4 8" id="KW-0406">Ion transport</keyword>
<protein>
    <recommendedName>
        <fullName evidence="8">ATP synthase epsilon chain</fullName>
    </recommendedName>
    <alternativeName>
        <fullName evidence="8">ATP synthase F1 sector epsilon subunit</fullName>
    </alternativeName>
    <alternativeName>
        <fullName evidence="8">F-ATPase epsilon subunit</fullName>
    </alternativeName>
</protein>
<keyword evidence="8" id="KW-1003">Cell membrane</keyword>
<comment type="subcellular location">
    <subcellularLocation>
        <location evidence="8">Cell membrane</location>
        <topology evidence="8">Peripheral membrane protein</topology>
    </subcellularLocation>
    <subcellularLocation>
        <location evidence="1">Endomembrane system</location>
        <topology evidence="1">Peripheral membrane protein</topology>
    </subcellularLocation>
</comment>
<evidence type="ECO:0000313" key="13">
    <source>
        <dbReference type="Proteomes" id="UP000006233"/>
    </source>
</evidence>
<comment type="caution">
    <text evidence="12">The sequence shown here is derived from an EMBL/GenBank/DDBJ whole genome shotgun (WGS) entry which is preliminary data.</text>
</comment>
<reference evidence="12 13" key="1">
    <citation type="submission" date="2009-09" db="EMBL/GenBank/DDBJ databases">
        <authorList>
            <person name="Weinstock G."/>
            <person name="Sodergren E."/>
            <person name="Clifton S."/>
            <person name="Fulton L."/>
            <person name="Fulton B."/>
            <person name="Courtney L."/>
            <person name="Fronick C."/>
            <person name="Harrison M."/>
            <person name="Strong C."/>
            <person name="Farmer C."/>
            <person name="Delahaunty K."/>
            <person name="Markovic C."/>
            <person name="Hall O."/>
            <person name="Minx P."/>
            <person name="Tomlinson C."/>
            <person name="Mitreva M."/>
            <person name="Nelson J."/>
            <person name="Hou S."/>
            <person name="Wollam A."/>
            <person name="Pepin K.H."/>
            <person name="Johnson M."/>
            <person name="Bhonagiri V."/>
            <person name="Nash W.E."/>
            <person name="Warren W."/>
            <person name="Chinwalla A."/>
            <person name="Mardis E.R."/>
            <person name="Wilson R.K."/>
        </authorList>
    </citation>
    <scope>NUCLEOTIDE SEQUENCE [LARGE SCALE GENOMIC DNA]</scope>
    <source>
        <strain evidence="12 13">F0254</strain>
    </source>
</reference>
<dbReference type="HAMAP" id="MF_00530">
    <property type="entry name" value="ATP_synth_epsil_bac"/>
    <property type="match status" value="1"/>
</dbReference>
<dbReference type="InterPro" id="IPR020546">
    <property type="entry name" value="ATP_synth_F1_dsu/esu_N"/>
</dbReference>
<evidence type="ECO:0000256" key="9">
    <source>
        <dbReference type="RuleBase" id="RU003656"/>
    </source>
</evidence>
<dbReference type="GO" id="GO:0005886">
    <property type="term" value="C:plasma membrane"/>
    <property type="evidence" value="ECO:0007669"/>
    <property type="project" value="UniProtKB-SubCell"/>
</dbReference>
<dbReference type="AlphaFoldDB" id="C9MUA5"/>
<dbReference type="Pfam" id="PF02823">
    <property type="entry name" value="ATP-synt_DE_N"/>
    <property type="match status" value="1"/>
</dbReference>
<dbReference type="NCBIfam" id="TIGR01216">
    <property type="entry name" value="ATP_synt_epsi"/>
    <property type="match status" value="1"/>
</dbReference>
<dbReference type="STRING" id="634994.GCWU000323_00124"/>
<dbReference type="eggNOG" id="COG0355">
    <property type="taxonomic scope" value="Bacteria"/>
</dbReference>
<organism evidence="12 13">
    <name type="scientific">Leptotrichia hofstadii F0254</name>
    <dbReference type="NCBI Taxonomy" id="634994"/>
    <lineage>
        <taxon>Bacteria</taxon>
        <taxon>Fusobacteriati</taxon>
        <taxon>Fusobacteriota</taxon>
        <taxon>Fusobacteriia</taxon>
        <taxon>Fusobacteriales</taxon>
        <taxon>Leptotrichiaceae</taxon>
        <taxon>Leptotrichia</taxon>
    </lineage>
</organism>
<dbReference type="GO" id="GO:0005524">
    <property type="term" value="F:ATP binding"/>
    <property type="evidence" value="ECO:0007669"/>
    <property type="project" value="UniProtKB-UniRule"/>
</dbReference>
<dbReference type="GO" id="GO:0046933">
    <property type="term" value="F:proton-transporting ATP synthase activity, rotational mechanism"/>
    <property type="evidence" value="ECO:0007669"/>
    <property type="project" value="UniProtKB-UniRule"/>
</dbReference>
<sequence length="134" mass="15210">MEGGFMATEFILEAVTPERLVFEKPVEFVKLRTEGGDIGILAKHINYITPIGAGEMLVREKDNKEMTYYLEGGFLEVRQDKVVILGVNIVEATKAEAERMAREVAIERAKKQKIKEDQDILGSKKRIQNNLSRK</sequence>
<evidence type="ECO:0000256" key="1">
    <source>
        <dbReference type="ARBA" id="ARBA00004184"/>
    </source>
</evidence>
<dbReference type="InterPro" id="IPR001469">
    <property type="entry name" value="ATP_synth_F1_dsu/esu"/>
</dbReference>